<keyword evidence="2" id="KW-1185">Reference proteome</keyword>
<proteinExistence type="predicted"/>
<evidence type="ECO:0000313" key="1">
    <source>
        <dbReference type="EMBL" id="OYQ45633.1"/>
    </source>
</evidence>
<sequence length="82" mass="9444">MFHKVFHNVHNAAFDKLRLRRYVGSAGQNDTLNGEIIKVSLLVSRFSLLKKNTSSLRQAQAPANYTWFGWENDTLSGERYEV</sequence>
<dbReference type="EMBL" id="NOXX01000177">
    <property type="protein sequence ID" value="OYQ45633.1"/>
    <property type="molecule type" value="Genomic_DNA"/>
</dbReference>
<protein>
    <submittedName>
        <fullName evidence="1">Uncharacterized protein</fullName>
    </submittedName>
</protein>
<organism evidence="1 2">
    <name type="scientific">Flavobacterium aurantiibacter</name>
    <dbReference type="NCBI Taxonomy" id="2023067"/>
    <lineage>
        <taxon>Bacteria</taxon>
        <taxon>Pseudomonadati</taxon>
        <taxon>Bacteroidota</taxon>
        <taxon>Flavobacteriia</taxon>
        <taxon>Flavobacteriales</taxon>
        <taxon>Flavobacteriaceae</taxon>
        <taxon>Flavobacterium</taxon>
    </lineage>
</organism>
<dbReference type="AlphaFoldDB" id="A0A255ZVX7"/>
<dbReference type="Proteomes" id="UP000216035">
    <property type="component" value="Unassembled WGS sequence"/>
</dbReference>
<gene>
    <name evidence="1" type="ORF">CHX27_05575</name>
</gene>
<accession>A0A255ZVX7</accession>
<evidence type="ECO:0000313" key="2">
    <source>
        <dbReference type="Proteomes" id="UP000216035"/>
    </source>
</evidence>
<name>A0A255ZVX7_9FLAO</name>
<comment type="caution">
    <text evidence="1">The sequence shown here is derived from an EMBL/GenBank/DDBJ whole genome shotgun (WGS) entry which is preliminary data.</text>
</comment>
<reference evidence="1 2" key="1">
    <citation type="submission" date="2017-07" db="EMBL/GenBank/DDBJ databases">
        <title>Flavobacterium cyanobacteriorum sp. nov., isolated from cyanobacterial aggregates in a eutrophic lake.</title>
        <authorList>
            <person name="Cai H."/>
        </authorList>
    </citation>
    <scope>NUCLEOTIDE SEQUENCE [LARGE SCALE GENOMIC DNA]</scope>
    <source>
        <strain evidence="1 2">TH167</strain>
    </source>
</reference>